<evidence type="ECO:0000313" key="2">
    <source>
        <dbReference type="Proteomes" id="UP000321168"/>
    </source>
</evidence>
<accession>A0A5C6UWT0</accession>
<dbReference type="EMBL" id="VORB01000008">
    <property type="protein sequence ID" value="TXC77040.1"/>
    <property type="molecule type" value="Genomic_DNA"/>
</dbReference>
<dbReference type="AlphaFoldDB" id="A0A5C6UWT0"/>
<name>A0A5C6UWT0_9FLAO</name>
<gene>
    <name evidence="1" type="ORF">FRX97_09245</name>
</gene>
<reference evidence="1 2" key="1">
    <citation type="submission" date="2019-08" db="EMBL/GenBank/DDBJ databases">
        <title>Genome of Luteibaculum oceani JCM 18817.</title>
        <authorList>
            <person name="Bowman J.P."/>
        </authorList>
    </citation>
    <scope>NUCLEOTIDE SEQUENCE [LARGE SCALE GENOMIC DNA]</scope>
    <source>
        <strain evidence="1 2">JCM 18817</strain>
    </source>
</reference>
<proteinExistence type="predicted"/>
<dbReference type="OrthoDB" id="9773411at2"/>
<dbReference type="RefSeq" id="WP_147014928.1">
    <property type="nucleotide sequence ID" value="NZ_VORB01000008.1"/>
</dbReference>
<protein>
    <submittedName>
        <fullName evidence="1">Uncharacterized protein</fullName>
    </submittedName>
</protein>
<dbReference type="Proteomes" id="UP000321168">
    <property type="component" value="Unassembled WGS sequence"/>
</dbReference>
<evidence type="ECO:0000313" key="1">
    <source>
        <dbReference type="EMBL" id="TXC77040.1"/>
    </source>
</evidence>
<organism evidence="1 2">
    <name type="scientific">Luteibaculum oceani</name>
    <dbReference type="NCBI Taxonomy" id="1294296"/>
    <lineage>
        <taxon>Bacteria</taxon>
        <taxon>Pseudomonadati</taxon>
        <taxon>Bacteroidota</taxon>
        <taxon>Flavobacteriia</taxon>
        <taxon>Flavobacteriales</taxon>
        <taxon>Luteibaculaceae</taxon>
        <taxon>Luteibaculum</taxon>
    </lineage>
</organism>
<sequence>MFQLASGQVMPASGENIDFLSTFGAQADPQWGDDDHIQIVFFLIPKTYKRPIYLRIFDPECGGQHDLLTEVPWNTKTNFSVYGGAKAYSEKDAQQYNPGPNYRSGNLIISVDFSDKPYDNEWYTLGPFNPAEGEYNKALDGFIFKVIVEGTEGNDGNVYRLALSTVPKNNIPIPGGNAFTYNYTFRLKNSRTQVAHLYPYIDNSVISIKQFNFDFDSEGEIKLYSVAKNGHVLVSSGDKELSTSEHKVDEIERGKSMDIQIAKNQDRVNDMTFYILNQYNQAIPFFAIPIGGIPKYNFNIDIKYDYINKNKSY</sequence>
<keyword evidence="2" id="KW-1185">Reference proteome</keyword>
<comment type="caution">
    <text evidence="1">The sequence shown here is derived from an EMBL/GenBank/DDBJ whole genome shotgun (WGS) entry which is preliminary data.</text>
</comment>